<evidence type="ECO:0000313" key="2">
    <source>
        <dbReference type="EMBL" id="BCS94836.1"/>
    </source>
</evidence>
<sequence length="172" mass="19679">MIKGADLGLSTRGESDPRPDSERPTGMDKSSRYIEMCKGAREIQETWDHKTGDIFATDAGEVLFWVPGQYGAPEIKQGFGVTRSDKVVTLARYTWLPRYSQLIEAAQENSGGSFRDVTFHFYTWLEATYGSGTKKRPKELFTSNEQVWLAYVMEKRYGKVWTGEEWLRAEDN</sequence>
<reference evidence="2 3" key="1">
    <citation type="submission" date="2021-02" db="EMBL/GenBank/DDBJ databases">
        <title>Complete genome of Desulfoluna sp. strain ASN36.</title>
        <authorList>
            <person name="Takahashi A."/>
            <person name="Kojima H."/>
            <person name="Fukui M."/>
        </authorList>
    </citation>
    <scope>NUCLEOTIDE SEQUENCE [LARGE SCALE GENOMIC DNA]</scope>
    <source>
        <strain evidence="2 3">ASN36</strain>
    </source>
</reference>
<proteinExistence type="predicted"/>
<protein>
    <submittedName>
        <fullName evidence="2">Uncharacterized protein</fullName>
    </submittedName>
</protein>
<evidence type="ECO:0000256" key="1">
    <source>
        <dbReference type="SAM" id="MobiDB-lite"/>
    </source>
</evidence>
<feature type="compositionally biased region" description="Basic and acidic residues" evidence="1">
    <location>
        <begin position="13"/>
        <end position="30"/>
    </location>
</feature>
<accession>A0ABM7PCL1</accession>
<gene>
    <name evidence="2" type="ORF">DSLASN_04680</name>
</gene>
<evidence type="ECO:0000313" key="3">
    <source>
        <dbReference type="Proteomes" id="UP001320148"/>
    </source>
</evidence>
<keyword evidence="3" id="KW-1185">Reference proteome</keyword>
<dbReference type="Proteomes" id="UP001320148">
    <property type="component" value="Chromosome"/>
</dbReference>
<feature type="region of interest" description="Disordered" evidence="1">
    <location>
        <begin position="1"/>
        <end position="30"/>
    </location>
</feature>
<dbReference type="EMBL" id="AP024488">
    <property type="protein sequence ID" value="BCS94836.1"/>
    <property type="molecule type" value="Genomic_DNA"/>
</dbReference>
<organism evidence="2 3">
    <name type="scientific">Desulfoluna limicola</name>
    <dbReference type="NCBI Taxonomy" id="2810562"/>
    <lineage>
        <taxon>Bacteria</taxon>
        <taxon>Pseudomonadati</taxon>
        <taxon>Thermodesulfobacteriota</taxon>
        <taxon>Desulfobacteria</taxon>
        <taxon>Desulfobacterales</taxon>
        <taxon>Desulfolunaceae</taxon>
        <taxon>Desulfoluna</taxon>
    </lineage>
</organism>
<name>A0ABM7PCL1_9BACT</name>